<comment type="caution">
    <text evidence="1">The sequence shown here is derived from an EMBL/GenBank/DDBJ whole genome shotgun (WGS) entry which is preliminary data.</text>
</comment>
<dbReference type="PATRIC" id="fig|641524.5.peg.3030"/>
<organism evidence="1 2">
    <name type="scientific">Cyclobacterium qasimii M12-11B</name>
    <dbReference type="NCBI Taxonomy" id="641524"/>
    <lineage>
        <taxon>Bacteria</taxon>
        <taxon>Pseudomonadati</taxon>
        <taxon>Bacteroidota</taxon>
        <taxon>Cytophagia</taxon>
        <taxon>Cytophagales</taxon>
        <taxon>Cyclobacteriaceae</taxon>
        <taxon>Cyclobacterium</taxon>
    </lineage>
</organism>
<dbReference type="STRING" id="641524.ADICYQ_3059"/>
<dbReference type="Proteomes" id="UP000014974">
    <property type="component" value="Unassembled WGS sequence"/>
</dbReference>
<proteinExistence type="predicted"/>
<evidence type="ECO:0000313" key="2">
    <source>
        <dbReference type="Proteomes" id="UP000014974"/>
    </source>
</evidence>
<protein>
    <submittedName>
        <fullName evidence="1">Uncharacterized protein</fullName>
    </submittedName>
</protein>
<dbReference type="EMBL" id="ATNM01000110">
    <property type="protein sequence ID" value="EPR67987.1"/>
    <property type="molecule type" value="Genomic_DNA"/>
</dbReference>
<reference evidence="1 2" key="1">
    <citation type="journal article" date="2013" name="Genome Announc.">
        <title>Draft Genome Sequence of Cyclobacterium qasimii Strain M12-11BT, Isolated from Arctic Marine Sediment.</title>
        <authorList>
            <person name="Shivaji S."/>
            <person name="Ara S."/>
            <person name="Singh A."/>
            <person name="Kumar Pinnaka A."/>
        </authorList>
    </citation>
    <scope>NUCLEOTIDE SEQUENCE [LARGE SCALE GENOMIC DNA]</scope>
    <source>
        <strain evidence="1 2">M12-11B</strain>
    </source>
</reference>
<sequence length="50" mass="5474">MELKAAHELHSLHASPLSCLFSQFMVLARILAQVVFPTPLGPQNKKACAK</sequence>
<accession>S7VEK9</accession>
<dbReference type="AlphaFoldDB" id="S7VEK9"/>
<evidence type="ECO:0000313" key="1">
    <source>
        <dbReference type="EMBL" id="EPR67987.1"/>
    </source>
</evidence>
<gene>
    <name evidence="1" type="ORF">ADICYQ_3059</name>
</gene>
<name>S7VEK9_9BACT</name>